<name>A0ABQ5ABQ0_9ASTR</name>
<protein>
    <submittedName>
        <fullName evidence="2">Uncharacterized protein</fullName>
    </submittedName>
</protein>
<gene>
    <name evidence="2" type="ORF">Tco_0821234</name>
</gene>
<evidence type="ECO:0000256" key="1">
    <source>
        <dbReference type="SAM" id="MobiDB-lite"/>
    </source>
</evidence>
<proteinExistence type="predicted"/>
<feature type="region of interest" description="Disordered" evidence="1">
    <location>
        <begin position="1"/>
        <end position="22"/>
    </location>
</feature>
<reference evidence="2" key="1">
    <citation type="journal article" date="2022" name="Int. J. Mol. Sci.">
        <title>Draft Genome of Tanacetum Coccineum: Genomic Comparison of Closely Related Tanacetum-Family Plants.</title>
        <authorList>
            <person name="Yamashiro T."/>
            <person name="Shiraishi A."/>
            <person name="Nakayama K."/>
            <person name="Satake H."/>
        </authorList>
    </citation>
    <scope>NUCLEOTIDE SEQUENCE</scope>
</reference>
<evidence type="ECO:0000313" key="2">
    <source>
        <dbReference type="EMBL" id="GJT00065.1"/>
    </source>
</evidence>
<reference evidence="2" key="2">
    <citation type="submission" date="2022-01" db="EMBL/GenBank/DDBJ databases">
        <authorList>
            <person name="Yamashiro T."/>
            <person name="Shiraishi A."/>
            <person name="Satake H."/>
            <person name="Nakayama K."/>
        </authorList>
    </citation>
    <scope>NUCLEOTIDE SEQUENCE</scope>
</reference>
<evidence type="ECO:0000313" key="3">
    <source>
        <dbReference type="Proteomes" id="UP001151760"/>
    </source>
</evidence>
<accession>A0ABQ5ABQ0</accession>
<dbReference type="Proteomes" id="UP001151760">
    <property type="component" value="Unassembled WGS sequence"/>
</dbReference>
<dbReference type="EMBL" id="BQNB010012166">
    <property type="protein sequence ID" value="GJT00065.1"/>
    <property type="molecule type" value="Genomic_DNA"/>
</dbReference>
<comment type="caution">
    <text evidence="2">The sequence shown here is derived from an EMBL/GenBank/DDBJ whole genome shotgun (WGS) entry which is preliminary data.</text>
</comment>
<organism evidence="2 3">
    <name type="scientific">Tanacetum coccineum</name>
    <dbReference type="NCBI Taxonomy" id="301880"/>
    <lineage>
        <taxon>Eukaryota</taxon>
        <taxon>Viridiplantae</taxon>
        <taxon>Streptophyta</taxon>
        <taxon>Embryophyta</taxon>
        <taxon>Tracheophyta</taxon>
        <taxon>Spermatophyta</taxon>
        <taxon>Magnoliopsida</taxon>
        <taxon>eudicotyledons</taxon>
        <taxon>Gunneridae</taxon>
        <taxon>Pentapetalae</taxon>
        <taxon>asterids</taxon>
        <taxon>campanulids</taxon>
        <taxon>Asterales</taxon>
        <taxon>Asteraceae</taxon>
        <taxon>Asteroideae</taxon>
        <taxon>Anthemideae</taxon>
        <taxon>Anthemidinae</taxon>
        <taxon>Tanacetum</taxon>
    </lineage>
</organism>
<feature type="compositionally biased region" description="Low complexity" evidence="1">
    <location>
        <begin position="110"/>
        <end position="125"/>
    </location>
</feature>
<feature type="region of interest" description="Disordered" evidence="1">
    <location>
        <begin position="106"/>
        <end position="132"/>
    </location>
</feature>
<sequence>MAAKEEHSTSPHSRLQSSAKGCSSSPTQMLFFPLISQRTASVQVRASFIVLLTSQGTAELQGTITPRILNFEDEAGPSSPLRQSQVMEPEEQLKAAEVLVSISRPRGLSIPGPIQTQPQQPTQGTDPKDKGKGILELYDKVQASIKDSFKDFIPMDSEKESEMLKERDAKRLLRKRKATISEEHAITEALD</sequence>
<feature type="compositionally biased region" description="Polar residues" evidence="1">
    <location>
        <begin position="10"/>
        <end position="22"/>
    </location>
</feature>
<keyword evidence="3" id="KW-1185">Reference proteome</keyword>